<dbReference type="EMBL" id="GBEZ01016255">
    <property type="protein sequence ID" value="JAC69980.1"/>
    <property type="molecule type" value="Transcribed_RNA"/>
</dbReference>
<accession>A0A061RH23</accession>
<protein>
    <submittedName>
        <fullName evidence="2">Uncharacterized protein</fullName>
    </submittedName>
</protein>
<gene>
    <name evidence="2" type="ORF">TSPGSL018_5131</name>
</gene>
<evidence type="ECO:0000313" key="2">
    <source>
        <dbReference type="EMBL" id="JAC69980.1"/>
    </source>
</evidence>
<feature type="compositionally biased region" description="Basic residues" evidence="1">
    <location>
        <begin position="166"/>
        <end position="179"/>
    </location>
</feature>
<dbReference type="AlphaFoldDB" id="A0A061RH23"/>
<feature type="region of interest" description="Disordered" evidence="1">
    <location>
        <begin position="1"/>
        <end position="240"/>
    </location>
</feature>
<name>A0A061RH23_9CHLO</name>
<feature type="compositionally biased region" description="Low complexity" evidence="1">
    <location>
        <begin position="146"/>
        <end position="161"/>
    </location>
</feature>
<organism evidence="2">
    <name type="scientific">Tetraselmis sp. GSL018</name>
    <dbReference type="NCBI Taxonomy" id="582737"/>
    <lineage>
        <taxon>Eukaryota</taxon>
        <taxon>Viridiplantae</taxon>
        <taxon>Chlorophyta</taxon>
        <taxon>core chlorophytes</taxon>
        <taxon>Chlorodendrophyceae</taxon>
        <taxon>Chlorodendrales</taxon>
        <taxon>Chlorodendraceae</taxon>
        <taxon>Tetraselmis</taxon>
    </lineage>
</organism>
<evidence type="ECO:0000256" key="1">
    <source>
        <dbReference type="SAM" id="MobiDB-lite"/>
    </source>
</evidence>
<feature type="non-terminal residue" evidence="2">
    <location>
        <position position="1"/>
    </location>
</feature>
<feature type="compositionally biased region" description="Basic residues" evidence="1">
    <location>
        <begin position="129"/>
        <end position="145"/>
    </location>
</feature>
<sequence>ACLGGLKQGKARPLERAFPSSADGGHTHTSLSRWMALLPSRSSTRRAPETATPQRGPSGGSAASAPSGPWRLPVSPPFPTVARPPSLHTNKGGEGRALRPPPHRSPAVLLRVPSPPLPGSCGSRDLRAGHGRRQQPPPPRRRRGALRAGVRRAAVAAAPRRLNPPRPRRRWRRRRRSKASRSVPGHARRTAGPPGRRAPPPGPDPPQRPPAPTPAKPAGAPSTVPGDAPAPRRWAGASPA</sequence>
<feature type="compositionally biased region" description="Low complexity" evidence="1">
    <location>
        <begin position="60"/>
        <end position="69"/>
    </location>
</feature>
<feature type="compositionally biased region" description="Pro residues" evidence="1">
    <location>
        <begin position="196"/>
        <end position="215"/>
    </location>
</feature>
<reference evidence="2" key="1">
    <citation type="submission" date="2014-05" db="EMBL/GenBank/DDBJ databases">
        <title>The transcriptome of the halophilic microalga Tetraselmis sp. GSL018 isolated from the Great Salt Lake, Utah.</title>
        <authorList>
            <person name="Jinkerson R.E."/>
            <person name="D'Adamo S."/>
            <person name="Posewitz M.C."/>
        </authorList>
    </citation>
    <scope>NUCLEOTIDE SEQUENCE</scope>
    <source>
        <strain evidence="2">GSL018</strain>
    </source>
</reference>
<proteinExistence type="predicted"/>